<evidence type="ECO:0000256" key="1">
    <source>
        <dbReference type="SAM" id="Phobius"/>
    </source>
</evidence>
<dbReference type="STRING" id="1406858.GCA_000710895_00944"/>
<dbReference type="AlphaFoldDB" id="A0A379JKH7"/>
<feature type="transmembrane region" description="Helical" evidence="1">
    <location>
        <begin position="117"/>
        <end position="136"/>
    </location>
</feature>
<sequence>MNRERLALASGWAYTAVRVLLSLAMIAFGMVKVVPTQFITFTLPGAMLVPLGDSSPSGMLWKFMATSTPYTVITGAVEVLGGLLLIFRRTTLLGALVSAVALVQVSILNLSYGVPVILTPLLMLAMALVVALPWWSRLLDVLIRNRDSVALPEPPAAGRRRRRAGTLAHLAAAAVVIAAMGANGIRSYNDYTERISPLDGVWAVDTYEGAGPRWVRLAIDARPAAQHLAVTRDTGELLTTELSIDAATSRLRLDDSTLDYRQHDSTLRLTGEFDGTPVDITLHRIPLRGEARDFR</sequence>
<dbReference type="Proteomes" id="UP000255467">
    <property type="component" value="Unassembled WGS sequence"/>
</dbReference>
<reference evidence="2 3" key="1">
    <citation type="submission" date="2018-06" db="EMBL/GenBank/DDBJ databases">
        <authorList>
            <consortium name="Pathogen Informatics"/>
            <person name="Doyle S."/>
        </authorList>
    </citation>
    <scope>NUCLEOTIDE SEQUENCE [LARGE SCALE GENOMIC DNA]</scope>
    <source>
        <strain evidence="2 3">NCTC1934</strain>
    </source>
</reference>
<gene>
    <name evidence="2" type="ORF">NCTC1934_06357</name>
</gene>
<accession>A0A379JKH7</accession>
<keyword evidence="1" id="KW-0472">Membrane</keyword>
<evidence type="ECO:0000313" key="3">
    <source>
        <dbReference type="Proteomes" id="UP000255467"/>
    </source>
</evidence>
<feature type="transmembrane region" description="Helical" evidence="1">
    <location>
        <begin position="92"/>
        <end position="111"/>
    </location>
</feature>
<protein>
    <recommendedName>
        <fullName evidence="4">DoxX family membrane protein</fullName>
    </recommendedName>
</protein>
<feature type="transmembrane region" description="Helical" evidence="1">
    <location>
        <begin position="12"/>
        <end position="31"/>
    </location>
</feature>
<proteinExistence type="predicted"/>
<keyword evidence="1" id="KW-0812">Transmembrane</keyword>
<keyword evidence="1" id="KW-1133">Transmembrane helix</keyword>
<feature type="transmembrane region" description="Helical" evidence="1">
    <location>
        <begin position="68"/>
        <end position="87"/>
    </location>
</feature>
<dbReference type="RefSeq" id="WP_051038079.1">
    <property type="nucleotide sequence ID" value="NZ_JADLRM010000003.1"/>
</dbReference>
<keyword evidence="3" id="KW-1185">Reference proteome</keyword>
<evidence type="ECO:0000313" key="2">
    <source>
        <dbReference type="EMBL" id="SUD49008.1"/>
    </source>
</evidence>
<dbReference type="EMBL" id="UGRY01000006">
    <property type="protein sequence ID" value="SUD49008.1"/>
    <property type="molecule type" value="Genomic_DNA"/>
</dbReference>
<evidence type="ECO:0008006" key="4">
    <source>
        <dbReference type="Google" id="ProtNLM"/>
    </source>
</evidence>
<organism evidence="2 3">
    <name type="scientific">Nocardia otitidiscaviarum</name>
    <dbReference type="NCBI Taxonomy" id="1823"/>
    <lineage>
        <taxon>Bacteria</taxon>
        <taxon>Bacillati</taxon>
        <taxon>Actinomycetota</taxon>
        <taxon>Actinomycetes</taxon>
        <taxon>Mycobacteriales</taxon>
        <taxon>Nocardiaceae</taxon>
        <taxon>Nocardia</taxon>
    </lineage>
</organism>
<feature type="transmembrane region" description="Helical" evidence="1">
    <location>
        <begin position="167"/>
        <end position="185"/>
    </location>
</feature>
<name>A0A379JKH7_9NOCA</name>
<dbReference type="OrthoDB" id="102112at2"/>